<name>A0A2P2M757_RHIMU</name>
<dbReference type="EMBL" id="GGEC01045577">
    <property type="protein sequence ID" value="MBX26061.1"/>
    <property type="molecule type" value="Transcribed_RNA"/>
</dbReference>
<reference evidence="1" key="1">
    <citation type="submission" date="2018-02" db="EMBL/GenBank/DDBJ databases">
        <title>Rhizophora mucronata_Transcriptome.</title>
        <authorList>
            <person name="Meera S.P."/>
            <person name="Sreeshan A."/>
            <person name="Augustine A."/>
        </authorList>
    </citation>
    <scope>NUCLEOTIDE SEQUENCE</scope>
    <source>
        <tissue evidence="1">Leaf</tissue>
    </source>
</reference>
<proteinExistence type="predicted"/>
<evidence type="ECO:0000313" key="1">
    <source>
        <dbReference type="EMBL" id="MBX26061.1"/>
    </source>
</evidence>
<sequence length="50" mass="5517">MPKKDKNHSQPALTTINWASSLCLCPSNSTLSPTNIMPQSAFKLRLMNSL</sequence>
<organism evidence="1">
    <name type="scientific">Rhizophora mucronata</name>
    <name type="common">Asiatic mangrove</name>
    <dbReference type="NCBI Taxonomy" id="61149"/>
    <lineage>
        <taxon>Eukaryota</taxon>
        <taxon>Viridiplantae</taxon>
        <taxon>Streptophyta</taxon>
        <taxon>Embryophyta</taxon>
        <taxon>Tracheophyta</taxon>
        <taxon>Spermatophyta</taxon>
        <taxon>Magnoliopsida</taxon>
        <taxon>eudicotyledons</taxon>
        <taxon>Gunneridae</taxon>
        <taxon>Pentapetalae</taxon>
        <taxon>rosids</taxon>
        <taxon>fabids</taxon>
        <taxon>Malpighiales</taxon>
        <taxon>Rhizophoraceae</taxon>
        <taxon>Rhizophora</taxon>
    </lineage>
</organism>
<accession>A0A2P2M757</accession>
<dbReference type="AlphaFoldDB" id="A0A2P2M757"/>
<protein>
    <submittedName>
        <fullName evidence="1">Uncharacterized protein</fullName>
    </submittedName>
</protein>